<name>A0A1L5BKC0_SPHIB</name>
<dbReference type="Pfam" id="PF19825">
    <property type="entry name" value="DUF6306"/>
    <property type="match status" value="1"/>
</dbReference>
<protein>
    <submittedName>
        <fullName evidence="2">Dioxygenase</fullName>
    </submittedName>
</protein>
<evidence type="ECO:0000259" key="1">
    <source>
        <dbReference type="Pfam" id="PF19825"/>
    </source>
</evidence>
<dbReference type="GO" id="GO:0051213">
    <property type="term" value="F:dioxygenase activity"/>
    <property type="evidence" value="ECO:0007669"/>
    <property type="project" value="UniProtKB-KW"/>
</dbReference>
<dbReference type="EMBL" id="CP013070">
    <property type="protein sequence ID" value="APL93345.1"/>
    <property type="molecule type" value="Genomic_DNA"/>
</dbReference>
<evidence type="ECO:0000313" key="3">
    <source>
        <dbReference type="Proteomes" id="UP000004550"/>
    </source>
</evidence>
<keyword evidence="2" id="KW-0560">Oxidoreductase</keyword>
<dbReference type="KEGG" id="sinb:SIDU_01745"/>
<reference evidence="2 3" key="1">
    <citation type="journal article" date="2012" name="J. Bacteriol.">
        <title>Genome sequence of Sphingobium indicum B90A, a hexachlorocyclohexane-degrading bacterium.</title>
        <authorList>
            <person name="Anand S."/>
            <person name="Sangwan N."/>
            <person name="Lata P."/>
            <person name="Kaur J."/>
            <person name="Dua A."/>
            <person name="Singh A.K."/>
            <person name="Verma M."/>
            <person name="Kaur J."/>
            <person name="Khurana J.P."/>
            <person name="Khurana P."/>
            <person name="Mathur S."/>
            <person name="Lal R."/>
        </authorList>
    </citation>
    <scope>NUCLEOTIDE SEQUENCE [LARGE SCALE GENOMIC DNA]</scope>
    <source>
        <strain evidence="3">DSM 16412 / CCM 7286 / MTCC 6364 / B90A</strain>
    </source>
</reference>
<dbReference type="AlphaFoldDB" id="A0A1L5BKC0"/>
<gene>
    <name evidence="2" type="ORF">SIDU_01745</name>
</gene>
<feature type="domain" description="DUF6306" evidence="1">
    <location>
        <begin position="27"/>
        <end position="154"/>
    </location>
</feature>
<dbReference type="InterPro" id="IPR009078">
    <property type="entry name" value="Ferritin-like_SF"/>
</dbReference>
<dbReference type="InterPro" id="IPR012347">
    <property type="entry name" value="Ferritin-like"/>
</dbReference>
<dbReference type="Proteomes" id="UP000004550">
    <property type="component" value="Chromosome"/>
</dbReference>
<dbReference type="SUPFAM" id="SSF47240">
    <property type="entry name" value="Ferritin-like"/>
    <property type="match status" value="1"/>
</dbReference>
<organism evidence="2 3">
    <name type="scientific">Sphingobium indicum (strain DSM 16412 / CCM 7286 / MTCC 6364 / B90A)</name>
    <dbReference type="NCBI Taxonomy" id="861109"/>
    <lineage>
        <taxon>Bacteria</taxon>
        <taxon>Pseudomonadati</taxon>
        <taxon>Pseudomonadota</taxon>
        <taxon>Alphaproteobacteria</taxon>
        <taxon>Sphingomonadales</taxon>
        <taxon>Sphingomonadaceae</taxon>
        <taxon>Sphingobium</taxon>
    </lineage>
</organism>
<dbReference type="InterPro" id="IPR046273">
    <property type="entry name" value="DUF6306"/>
</dbReference>
<sequence>MISDEPSSPVCFISEADDVYMGYAGRDELLKNLNELLEAERAGAKVALASSRIPATPAYSALMLRVRADEARWCAMLAEQIGRLKATPSRKTGAFREKALAIVDPYDRLNFLNRGQAWVVRRLEEMLPRVRDEHLHGALKEMLESHRSNIQKAADLLDADSVTR</sequence>
<proteinExistence type="predicted"/>
<dbReference type="RefSeq" id="WP_007683772.1">
    <property type="nucleotide sequence ID" value="NZ_CP013070.1"/>
</dbReference>
<evidence type="ECO:0000313" key="2">
    <source>
        <dbReference type="EMBL" id="APL93345.1"/>
    </source>
</evidence>
<keyword evidence="2" id="KW-0223">Dioxygenase</keyword>
<accession>A0A1L5BKC0</accession>
<dbReference type="Gene3D" id="1.20.1260.10">
    <property type="match status" value="1"/>
</dbReference>